<gene>
    <name evidence="1" type="ORF">CEW81_07155</name>
</gene>
<evidence type="ECO:0000313" key="1">
    <source>
        <dbReference type="EMBL" id="ASG63013.1"/>
    </source>
</evidence>
<proteinExistence type="predicted"/>
<accession>A0A248KGN4</accession>
<evidence type="ECO:0000313" key="2">
    <source>
        <dbReference type="Proteomes" id="UP000197098"/>
    </source>
</evidence>
<dbReference type="AlphaFoldDB" id="A0A248KGN4"/>
<dbReference type="Proteomes" id="UP000197098">
    <property type="component" value="Chromosome"/>
</dbReference>
<dbReference type="EMBL" id="CP022114">
    <property type="protein sequence ID" value="ASG63013.1"/>
    <property type="molecule type" value="Genomic_DNA"/>
</dbReference>
<name>A0A248KGN4_9ENTR</name>
<protein>
    <submittedName>
        <fullName evidence="1">Uncharacterized protein</fullName>
    </submittedName>
</protein>
<sequence>MAISLTTGYDVTITGKRKNGSDTIGVITYQFTINQWISMLNQTTFDVALNACSRSTLMDRSDIINDLYIGSLRGEWAIFLTTLLLQVREPSGQRMIICPSLLRIDTS</sequence>
<organism evidence="1 2">
    <name type="scientific">Kluyvera genomosp. 3</name>
    <dbReference type="NCBI Taxonomy" id="2774055"/>
    <lineage>
        <taxon>Bacteria</taxon>
        <taxon>Pseudomonadati</taxon>
        <taxon>Pseudomonadota</taxon>
        <taxon>Gammaproteobacteria</taxon>
        <taxon>Enterobacterales</taxon>
        <taxon>Enterobacteriaceae</taxon>
        <taxon>Kluyvera</taxon>
    </lineage>
</organism>
<reference evidence="1 2" key="1">
    <citation type="submission" date="2017-06" db="EMBL/GenBank/DDBJ databases">
        <title>Origin of plasmid-mediated fosfomycin resistance gene fosA3.</title>
        <authorList>
            <person name="Ito R."/>
            <person name="Pacey M.P."/>
            <person name="Doi Y."/>
        </authorList>
    </citation>
    <scope>NUCLEOTIDE SEQUENCE [LARGE SCALE GENOMIC DNA]</scope>
    <source>
        <strain evidence="1 2">YDC799</strain>
    </source>
</reference>